<evidence type="ECO:0000256" key="2">
    <source>
        <dbReference type="ARBA" id="ARBA00022512"/>
    </source>
</evidence>
<feature type="signal peptide" evidence="7">
    <location>
        <begin position="1"/>
        <end position="22"/>
    </location>
</feature>
<comment type="caution">
    <text evidence="9">The sequence shown here is derived from an EMBL/GenBank/DDBJ whole genome shotgun (WGS) entry which is preliminary data.</text>
</comment>
<evidence type="ECO:0000256" key="6">
    <source>
        <dbReference type="ARBA" id="ARBA00023180"/>
    </source>
</evidence>
<evidence type="ECO:0000256" key="5">
    <source>
        <dbReference type="ARBA" id="ARBA00022737"/>
    </source>
</evidence>
<keyword evidence="2" id="KW-0134">Cell wall</keyword>
<dbReference type="Pfam" id="PF18962">
    <property type="entry name" value="Por_Secre_tail"/>
    <property type="match status" value="1"/>
</dbReference>
<dbReference type="Gene3D" id="3.80.20.20">
    <property type="entry name" value="Receptor L-domain"/>
    <property type="match status" value="1"/>
</dbReference>
<organism evidence="9 10">
    <name type="scientific">Portibacter lacus</name>
    <dbReference type="NCBI Taxonomy" id="1099794"/>
    <lineage>
        <taxon>Bacteria</taxon>
        <taxon>Pseudomonadati</taxon>
        <taxon>Bacteroidota</taxon>
        <taxon>Saprospiria</taxon>
        <taxon>Saprospirales</taxon>
        <taxon>Haliscomenobacteraceae</taxon>
        <taxon>Portibacter</taxon>
    </lineage>
</organism>
<dbReference type="InterPro" id="IPR013783">
    <property type="entry name" value="Ig-like_fold"/>
</dbReference>
<accession>A0AA37WCC4</accession>
<dbReference type="PROSITE" id="PS50825">
    <property type="entry name" value="HYR"/>
    <property type="match status" value="1"/>
</dbReference>
<dbReference type="InterPro" id="IPR051648">
    <property type="entry name" value="CWI-Assembly_Regulator"/>
</dbReference>
<keyword evidence="5" id="KW-0677">Repeat</keyword>
<dbReference type="Gene3D" id="2.60.40.10">
    <property type="entry name" value="Immunoglobulins"/>
    <property type="match status" value="2"/>
</dbReference>
<dbReference type="AlphaFoldDB" id="A0AA37WCC4"/>
<dbReference type="PANTHER" id="PTHR31018">
    <property type="entry name" value="SPORULATION-SPECIFIC PROTEIN-RELATED"/>
    <property type="match status" value="1"/>
</dbReference>
<dbReference type="InterPro" id="IPR036941">
    <property type="entry name" value="Rcpt_L-dom_sf"/>
</dbReference>
<keyword evidence="4 7" id="KW-0732">Signal</keyword>
<dbReference type="InterPro" id="IPR026444">
    <property type="entry name" value="Secre_tail"/>
</dbReference>
<protein>
    <recommendedName>
        <fullName evidence="8">HYR domain-containing protein</fullName>
    </recommendedName>
</protein>
<evidence type="ECO:0000256" key="7">
    <source>
        <dbReference type="SAM" id="SignalP"/>
    </source>
</evidence>
<keyword evidence="6" id="KW-0325">Glycoprotein</keyword>
<name>A0AA37WCC4_9BACT</name>
<reference evidence="9" key="2">
    <citation type="submission" date="2023-01" db="EMBL/GenBank/DDBJ databases">
        <title>Draft genome sequence of Portibacter lacus strain NBRC 108769.</title>
        <authorList>
            <person name="Sun Q."/>
            <person name="Mori K."/>
        </authorList>
    </citation>
    <scope>NUCLEOTIDE SEQUENCE</scope>
    <source>
        <strain evidence="9">NBRC 108769</strain>
    </source>
</reference>
<evidence type="ECO:0000313" key="10">
    <source>
        <dbReference type="Proteomes" id="UP001156666"/>
    </source>
</evidence>
<evidence type="ECO:0000259" key="8">
    <source>
        <dbReference type="PROSITE" id="PS50825"/>
    </source>
</evidence>
<evidence type="ECO:0000256" key="4">
    <source>
        <dbReference type="ARBA" id="ARBA00022729"/>
    </source>
</evidence>
<keyword evidence="3" id="KW-0964">Secreted</keyword>
<reference evidence="9" key="1">
    <citation type="journal article" date="2014" name="Int. J. Syst. Evol. Microbiol.">
        <title>Complete genome sequence of Corynebacterium casei LMG S-19264T (=DSM 44701T), isolated from a smear-ripened cheese.</title>
        <authorList>
            <consortium name="US DOE Joint Genome Institute (JGI-PGF)"/>
            <person name="Walter F."/>
            <person name="Albersmeier A."/>
            <person name="Kalinowski J."/>
            <person name="Ruckert C."/>
        </authorList>
    </citation>
    <scope>NUCLEOTIDE SEQUENCE</scope>
    <source>
        <strain evidence="9">NBRC 108769</strain>
    </source>
</reference>
<dbReference type="Proteomes" id="UP001156666">
    <property type="component" value="Unassembled WGS sequence"/>
</dbReference>
<dbReference type="PANTHER" id="PTHR31018:SF3">
    <property type="entry name" value="RECEPTOR PROTEIN-TYROSINE KINASE"/>
    <property type="match status" value="1"/>
</dbReference>
<feature type="chain" id="PRO_5041440351" description="HYR domain-containing protein" evidence="7">
    <location>
        <begin position="23"/>
        <end position="1033"/>
    </location>
</feature>
<dbReference type="SUPFAM" id="SSF52058">
    <property type="entry name" value="L domain-like"/>
    <property type="match status" value="2"/>
</dbReference>
<gene>
    <name evidence="9" type="ORF">GCM10007940_05280</name>
</gene>
<evidence type="ECO:0000256" key="3">
    <source>
        <dbReference type="ARBA" id="ARBA00022525"/>
    </source>
</evidence>
<feature type="domain" description="HYR" evidence="8">
    <location>
        <begin position="446"/>
        <end position="543"/>
    </location>
</feature>
<keyword evidence="10" id="KW-1185">Reference proteome</keyword>
<evidence type="ECO:0000256" key="1">
    <source>
        <dbReference type="ARBA" id="ARBA00004191"/>
    </source>
</evidence>
<dbReference type="NCBIfam" id="TIGR04183">
    <property type="entry name" value="Por_Secre_tail"/>
    <property type="match status" value="1"/>
</dbReference>
<dbReference type="EMBL" id="BSOH01000002">
    <property type="protein sequence ID" value="GLR15913.1"/>
    <property type="molecule type" value="Genomic_DNA"/>
</dbReference>
<dbReference type="InterPro" id="IPR003410">
    <property type="entry name" value="HYR_dom"/>
</dbReference>
<proteinExistence type="predicted"/>
<comment type="subcellular location">
    <subcellularLocation>
        <location evidence="1">Secreted</location>
        <location evidence="1">Cell wall</location>
    </subcellularLocation>
</comment>
<sequence length="1033" mass="110689">MKKFTILHFILLSIGSFNILKAQSCSPGIFTTQAQINDFHATCTSINGDLIVEGSGITELNKLYKVVSVSGDVIVRNCPNIKTLNGLDLITSIGGDFKIINTGISAISEAKIPFALFSIGGDLYIENNSNLLEINYMYDLSSIGGKWDVRNNANLKGVYNFFGLKTISKDFVMFSNGNLQDLELAELHTISKGMTISNNSGDFTLNGFPKLHTITNGIQLAQNDGLKEFNGFNALVNTASISITHHNNLSQISGFPNLINATNVTIANNIGLTNISGFAAFTTLANEMEISENSSLTTLIGFQSLKTVNNHVKILDNLSLTTIGSFNAVEIGDFTFRNNDELTMITGFTNHIQGAVGIIDHAKLTTINAWDNLSSGLGIDISNNAQLSTVNGFENYSNDASVININNNPSLSVCCWALPAISEVQTNEGIISISGNATGCASLSQINQVPVFSNCPADQTVNTGSDNCYGTINLTEPSITDNCGYVTYTYEINDPLGDYGSGEGSENASLDYPLGVGISTFTWEVIDESGNNDVCVTTITVLDKEFPQIITELPESASISTLPTVCEAVYSVTFPEATDNCSITNREIIVYNQEGGSPIYSNYNAVEGQTYDILLKPGIYELEASVRDVGNNAYISSTLILVESNDSTALEAMATGGTLSCSTNFTTLMGTSSINNVAYAWTGPDNFASLLQNPEVSQAGTYTLIITSENGCTSEATAEVTAEEDLPNVSALGGIIDCNNSMVTLMGETTTEGTTVSWTGPDGFTSDENNPTVDIPGQYTFTVESSSGCSAFKKVNVNHNNESPEVQLSLGDVQCSESSITINLSVTEGFTYVWSGPDEFTSADSEPSISIAGTYSVTVTGSNGCFITDSIELAQPIPFETSVTVDGSTATMNISGGNGPFDILWDDGNQSTTVSNLDDGDHIVTVTDVFGCSQEITFTIMSSGTEEFLKTMSINIFPNPAFKFLNCNWENENVEILNIYILDQSGKIIFSKGFNNGKQSVQLEINIANWSSGIYFARFSTKEKTGVLKFAKI</sequence>
<dbReference type="RefSeq" id="WP_235295474.1">
    <property type="nucleotide sequence ID" value="NZ_BSOH01000002.1"/>
</dbReference>
<evidence type="ECO:0000313" key="9">
    <source>
        <dbReference type="EMBL" id="GLR15913.1"/>
    </source>
</evidence>
<dbReference type="GO" id="GO:0030313">
    <property type="term" value="C:cell envelope"/>
    <property type="evidence" value="ECO:0007669"/>
    <property type="project" value="UniProtKB-SubCell"/>
</dbReference>